<organism evidence="1 2">
    <name type="scientific">Cupriavidus necator (strain ATCC 43291 / DSM 13513 / CCUG 52238 / LMG 8453 / N-1)</name>
    <name type="common">Ralstonia eutropha</name>
    <dbReference type="NCBI Taxonomy" id="1042878"/>
    <lineage>
        <taxon>Bacteria</taxon>
        <taxon>Pseudomonadati</taxon>
        <taxon>Pseudomonadota</taxon>
        <taxon>Betaproteobacteria</taxon>
        <taxon>Burkholderiales</taxon>
        <taxon>Burkholderiaceae</taxon>
        <taxon>Cupriavidus</taxon>
    </lineage>
</organism>
<sequence length="114" mass="12496">MNVRDGNTRGITETTVIGRSNLKLANGGRIMRPNSRVQELAMKKRTTSKHESVLAANPADCLESLEHISASLSCVLSLLEVESERSEACHGIHCLVVMIKLRLDQTAAEHFPSD</sequence>
<protein>
    <recommendedName>
        <fullName evidence="3">DUF1484 family protein</fullName>
    </recommendedName>
</protein>
<accession>F8GNE3</accession>
<name>F8GNE3_CUPNN</name>
<dbReference type="Proteomes" id="UP000006798">
    <property type="component" value="Chromosome 2"/>
</dbReference>
<evidence type="ECO:0008006" key="3">
    <source>
        <dbReference type="Google" id="ProtNLM"/>
    </source>
</evidence>
<dbReference type="AlphaFoldDB" id="F8GNE3"/>
<gene>
    <name evidence="1" type="ordered locus">CNE_2c13550</name>
</gene>
<dbReference type="KEGG" id="cnc:CNE_2c13550"/>
<evidence type="ECO:0000313" key="2">
    <source>
        <dbReference type="Proteomes" id="UP000006798"/>
    </source>
</evidence>
<reference evidence="1 2" key="1">
    <citation type="journal article" date="2011" name="J. Bacteriol.">
        <title>Complete genome sequence of the type strain Cupriavidus necator N-1.</title>
        <authorList>
            <person name="Poehlein A."/>
            <person name="Kusian B."/>
            <person name="Friedrich B."/>
            <person name="Daniel R."/>
            <person name="Bowien B."/>
        </authorList>
    </citation>
    <scope>NUCLEOTIDE SEQUENCE [LARGE SCALE GENOMIC DNA]</scope>
    <source>
        <strain evidence="2">ATCC 43291 / DSM 13513 / CCUG 52238 / LMG 8453 / N-1</strain>
    </source>
</reference>
<dbReference type="EMBL" id="CP002878">
    <property type="protein sequence ID" value="AEI80318.1"/>
    <property type="molecule type" value="Genomic_DNA"/>
</dbReference>
<evidence type="ECO:0000313" key="1">
    <source>
        <dbReference type="EMBL" id="AEI80318.1"/>
    </source>
</evidence>
<dbReference type="HOGENOM" id="CLU_2116940_0_0_4"/>
<proteinExistence type="predicted"/>